<dbReference type="InterPro" id="IPR036249">
    <property type="entry name" value="Thioredoxin-like_sf"/>
</dbReference>
<dbReference type="InterPro" id="IPR001853">
    <property type="entry name" value="DSBA-like_thioredoxin_dom"/>
</dbReference>
<dbReference type="InterPro" id="IPR014440">
    <property type="entry name" value="HCCAis_GSTk"/>
</dbReference>
<dbReference type="CDD" id="cd03022">
    <property type="entry name" value="DsbA_HCCA_Iso"/>
    <property type="match status" value="1"/>
</dbReference>
<dbReference type="GO" id="GO:0004602">
    <property type="term" value="F:glutathione peroxidase activity"/>
    <property type="evidence" value="ECO:0007669"/>
    <property type="project" value="TreeGrafter"/>
</dbReference>
<reference evidence="4 5" key="1">
    <citation type="submission" date="2008-05" db="EMBL/GenBank/DDBJ databases">
        <title>Complete sequence of plasmid of Geobacter lovleyi SZ.</title>
        <authorList>
            <consortium name="US DOE Joint Genome Institute"/>
            <person name="Lucas S."/>
            <person name="Copeland A."/>
            <person name="Lapidus A."/>
            <person name="Glavina del Rio T."/>
            <person name="Dalin E."/>
            <person name="Tice H."/>
            <person name="Bruce D."/>
            <person name="Goodwin L."/>
            <person name="Pitluck S."/>
            <person name="Chertkov O."/>
            <person name="Meincke L."/>
            <person name="Brettin T."/>
            <person name="Detter J.C."/>
            <person name="Han C."/>
            <person name="Tapia R."/>
            <person name="Kuske C.R."/>
            <person name="Schmutz J."/>
            <person name="Larimer F."/>
            <person name="Land M."/>
            <person name="Hauser L."/>
            <person name="Kyrpides N."/>
            <person name="Mikhailova N."/>
            <person name="Sung Y."/>
            <person name="Fletcher K.E."/>
            <person name="Ritalahti K.M."/>
            <person name="Loeffler F.E."/>
            <person name="Richardson P."/>
        </authorList>
    </citation>
    <scope>NUCLEOTIDE SEQUENCE [LARGE SCALE GENOMIC DNA]</scope>
    <source>
        <strain evidence="5">ATCC BAA-1151 / DSM 17278 / SZ</strain>
        <plasmid evidence="5">Plasmid pGLOV01</plasmid>
    </source>
</reference>
<geneLocation type="plasmid" evidence="4 5">
    <name>pGLOV01</name>
</geneLocation>
<keyword evidence="1" id="KW-0413">Isomerase</keyword>
<sequence>MSKTVDFYYDYGSPTAYMAWTQLTKICTKAGATLNYKPMLLGGVFKAIDNPSPMLVESKRAYLQKDFIRHAEHYGIPYVMNPHFPVNTVGIMRGAMWAAATEHLEQYNKVMFEAMWVDQKNMADLEVITEVLEKAGFIAAPIIEATAQAEIKKALIDATNEAVERGVFGAPTMFVGDEMFFGQDRLDWVERALND</sequence>
<dbReference type="EC" id="5.99.1.4" evidence="1"/>
<keyword evidence="4" id="KW-0614">Plasmid</keyword>
<dbReference type="Gene3D" id="3.40.30.10">
    <property type="entry name" value="Glutaredoxin"/>
    <property type="match status" value="1"/>
</dbReference>
<keyword evidence="5" id="KW-1185">Reference proteome</keyword>
<feature type="active site" description="Nucleophile" evidence="2">
    <location>
        <position position="13"/>
    </location>
</feature>
<evidence type="ECO:0000256" key="2">
    <source>
        <dbReference type="PIRSR" id="PIRSR006386-1"/>
    </source>
</evidence>
<dbReference type="SUPFAM" id="SSF52833">
    <property type="entry name" value="Thioredoxin-like"/>
    <property type="match status" value="1"/>
</dbReference>
<comment type="similarity">
    <text evidence="1">Belongs to the GST superfamily. NadH family.</text>
</comment>
<accession>B3EBX7</accession>
<dbReference type="GO" id="GO:0006749">
    <property type="term" value="P:glutathione metabolic process"/>
    <property type="evidence" value="ECO:0007669"/>
    <property type="project" value="TreeGrafter"/>
</dbReference>
<dbReference type="GO" id="GO:0004364">
    <property type="term" value="F:glutathione transferase activity"/>
    <property type="evidence" value="ECO:0007669"/>
    <property type="project" value="TreeGrafter"/>
</dbReference>
<dbReference type="HOGENOM" id="CLU_069253_1_3_7"/>
<evidence type="ECO:0000259" key="3">
    <source>
        <dbReference type="Pfam" id="PF01323"/>
    </source>
</evidence>
<dbReference type="InterPro" id="IPR051924">
    <property type="entry name" value="GST_Kappa/NadH"/>
</dbReference>
<dbReference type="Pfam" id="PF01323">
    <property type="entry name" value="DSBA"/>
    <property type="match status" value="1"/>
</dbReference>
<name>B3EBX7_TRIL1</name>
<protein>
    <recommendedName>
        <fullName evidence="1">2-hydroxychromene-2-carboxylate isomerase</fullName>
        <ecNumber evidence="1">5.99.1.4</ecNumber>
    </recommendedName>
</protein>
<dbReference type="KEGG" id="glo:Glov_3711"/>
<dbReference type="EMBL" id="CP001090">
    <property type="protein sequence ID" value="ACD97409.1"/>
    <property type="molecule type" value="Genomic_DNA"/>
</dbReference>
<organism evidence="4 5">
    <name type="scientific">Trichlorobacter lovleyi (strain ATCC BAA-1151 / DSM 17278 / SZ)</name>
    <name type="common">Geobacter lovleyi</name>
    <dbReference type="NCBI Taxonomy" id="398767"/>
    <lineage>
        <taxon>Bacteria</taxon>
        <taxon>Pseudomonadati</taxon>
        <taxon>Thermodesulfobacteriota</taxon>
        <taxon>Desulfuromonadia</taxon>
        <taxon>Geobacterales</taxon>
        <taxon>Geobacteraceae</taxon>
        <taxon>Trichlorobacter</taxon>
    </lineage>
</organism>
<evidence type="ECO:0000313" key="4">
    <source>
        <dbReference type="EMBL" id="ACD97409.1"/>
    </source>
</evidence>
<dbReference type="AlphaFoldDB" id="B3EBX7"/>
<proteinExistence type="inferred from homology"/>
<dbReference type="PIRSF" id="PIRSF006386">
    <property type="entry name" value="HCCAis_GSTk"/>
    <property type="match status" value="1"/>
</dbReference>
<dbReference type="GO" id="GO:0018845">
    <property type="term" value="F:2-hydroxychromene-2-carboxylate isomerase activity"/>
    <property type="evidence" value="ECO:0007669"/>
    <property type="project" value="UniProtKB-UniRule"/>
</dbReference>
<dbReference type="PANTHER" id="PTHR42943:SF2">
    <property type="entry name" value="GLUTATHIONE S-TRANSFERASE KAPPA 1"/>
    <property type="match status" value="1"/>
</dbReference>
<dbReference type="RefSeq" id="WP_012471727.1">
    <property type="nucleotide sequence ID" value="NC_010815.1"/>
</dbReference>
<dbReference type="InterPro" id="IPR044087">
    <property type="entry name" value="NahD-like"/>
</dbReference>
<gene>
    <name evidence="4" type="ordered locus">Glov_3711</name>
</gene>
<dbReference type="eggNOG" id="COG3917">
    <property type="taxonomic scope" value="Bacteria"/>
</dbReference>
<evidence type="ECO:0000313" key="5">
    <source>
        <dbReference type="Proteomes" id="UP000002420"/>
    </source>
</evidence>
<dbReference type="PANTHER" id="PTHR42943">
    <property type="entry name" value="GLUTATHIONE S-TRANSFERASE KAPPA"/>
    <property type="match status" value="1"/>
</dbReference>
<dbReference type="GO" id="GO:1901170">
    <property type="term" value="P:naphthalene catabolic process"/>
    <property type="evidence" value="ECO:0007669"/>
    <property type="project" value="InterPro"/>
</dbReference>
<dbReference type="OrthoDB" id="5244108at2"/>
<dbReference type="Proteomes" id="UP000002420">
    <property type="component" value="Plasmid pGLOV01"/>
</dbReference>
<evidence type="ECO:0000256" key="1">
    <source>
        <dbReference type="PIRNR" id="PIRNR006386"/>
    </source>
</evidence>
<comment type="catalytic activity">
    <reaction evidence="1">
        <text>2-hydroxychromene-2-carboxylate = (3E)-4-(2-hydroxyphenyl)-2-oxobut-3-enoate</text>
        <dbReference type="Rhea" id="RHEA:27401"/>
        <dbReference type="ChEBI" id="CHEBI:59350"/>
        <dbReference type="ChEBI" id="CHEBI:59353"/>
        <dbReference type="EC" id="5.99.1.4"/>
    </reaction>
</comment>
<feature type="domain" description="DSBA-like thioredoxin" evidence="3">
    <location>
        <begin position="4"/>
        <end position="193"/>
    </location>
</feature>